<sequence>MRYVYSSQQSPAAPAAPAPAAAAGATPEEFRAALGQLAAGVSLLTVHDPGDGEDAGMTATSFLSVSLEPPLVLVSVREDSRMDELLARAETWAVSLLGEEHRTLASRFAMKGRLGDRLLFADAAWHRGPHSGAPLIDGALATVECRTEQRIAAGDHTLVLGRVLSARVPSPAGRPLLYLRGGYRQLG</sequence>
<dbReference type="SMART" id="SM00903">
    <property type="entry name" value="Flavin_Reduct"/>
    <property type="match status" value="1"/>
</dbReference>
<dbReference type="InterPro" id="IPR002563">
    <property type="entry name" value="Flavin_Rdtase-like_dom"/>
</dbReference>
<evidence type="ECO:0000259" key="3">
    <source>
        <dbReference type="SMART" id="SM00903"/>
    </source>
</evidence>
<dbReference type="Proteomes" id="UP001165143">
    <property type="component" value="Unassembled WGS sequence"/>
</dbReference>
<comment type="caution">
    <text evidence="4">The sequence shown here is derived from an EMBL/GenBank/DDBJ whole genome shotgun (WGS) entry which is preliminary data.</text>
</comment>
<organism evidence="4 5">
    <name type="scientific">Kitasatospora phosalacinea</name>
    <dbReference type="NCBI Taxonomy" id="2065"/>
    <lineage>
        <taxon>Bacteria</taxon>
        <taxon>Bacillati</taxon>
        <taxon>Actinomycetota</taxon>
        <taxon>Actinomycetes</taxon>
        <taxon>Kitasatosporales</taxon>
        <taxon>Streptomycetaceae</taxon>
        <taxon>Kitasatospora</taxon>
    </lineage>
</organism>
<reference evidence="4" key="1">
    <citation type="submission" date="2023-02" db="EMBL/GenBank/DDBJ databases">
        <title>Kitasatospora phosalacinea NBRC 14362.</title>
        <authorList>
            <person name="Ichikawa N."/>
            <person name="Sato H."/>
            <person name="Tonouchi N."/>
        </authorList>
    </citation>
    <scope>NUCLEOTIDE SEQUENCE</scope>
    <source>
        <strain evidence="4">NBRC 14362</strain>
    </source>
</reference>
<gene>
    <name evidence="4" type="ORF">Kpho01_32210</name>
</gene>
<feature type="compositionally biased region" description="Low complexity" evidence="2">
    <location>
        <begin position="11"/>
        <end position="20"/>
    </location>
</feature>
<dbReference type="Gene3D" id="2.30.110.10">
    <property type="entry name" value="Electron Transport, Fmn-binding Protein, Chain A"/>
    <property type="match status" value="1"/>
</dbReference>
<feature type="compositionally biased region" description="Polar residues" evidence="2">
    <location>
        <begin position="1"/>
        <end position="10"/>
    </location>
</feature>
<dbReference type="Pfam" id="PF01613">
    <property type="entry name" value="Flavin_Reduct"/>
    <property type="match status" value="1"/>
</dbReference>
<evidence type="ECO:0000256" key="1">
    <source>
        <dbReference type="ARBA" id="ARBA00023002"/>
    </source>
</evidence>
<dbReference type="GO" id="GO:0010181">
    <property type="term" value="F:FMN binding"/>
    <property type="evidence" value="ECO:0007669"/>
    <property type="project" value="InterPro"/>
</dbReference>
<feature type="region of interest" description="Disordered" evidence="2">
    <location>
        <begin position="1"/>
        <end position="20"/>
    </location>
</feature>
<proteinExistence type="predicted"/>
<evidence type="ECO:0000313" key="4">
    <source>
        <dbReference type="EMBL" id="GLW55210.1"/>
    </source>
</evidence>
<accession>A0A9W6PHM6</accession>
<dbReference type="GO" id="GO:0006208">
    <property type="term" value="P:pyrimidine nucleobase catabolic process"/>
    <property type="evidence" value="ECO:0007669"/>
    <property type="project" value="TreeGrafter"/>
</dbReference>
<evidence type="ECO:0000256" key="2">
    <source>
        <dbReference type="SAM" id="MobiDB-lite"/>
    </source>
</evidence>
<evidence type="ECO:0000313" key="5">
    <source>
        <dbReference type="Proteomes" id="UP001165143"/>
    </source>
</evidence>
<dbReference type="PANTHER" id="PTHR30466:SF1">
    <property type="entry name" value="FMN REDUCTASE (NADH) RUTF"/>
    <property type="match status" value="1"/>
</dbReference>
<dbReference type="SUPFAM" id="SSF50475">
    <property type="entry name" value="FMN-binding split barrel"/>
    <property type="match status" value="1"/>
</dbReference>
<dbReference type="AlphaFoldDB" id="A0A9W6PHM6"/>
<name>A0A9W6PHM6_9ACTN</name>
<dbReference type="PANTHER" id="PTHR30466">
    <property type="entry name" value="FLAVIN REDUCTASE"/>
    <property type="match status" value="1"/>
</dbReference>
<dbReference type="InterPro" id="IPR050268">
    <property type="entry name" value="NADH-dep_flavin_reductase"/>
</dbReference>
<dbReference type="InterPro" id="IPR012349">
    <property type="entry name" value="Split_barrel_FMN-bd"/>
</dbReference>
<keyword evidence="1" id="KW-0560">Oxidoreductase</keyword>
<dbReference type="GO" id="GO:0042602">
    <property type="term" value="F:riboflavin reductase (NADPH) activity"/>
    <property type="evidence" value="ECO:0007669"/>
    <property type="project" value="TreeGrafter"/>
</dbReference>
<feature type="domain" description="Flavin reductase like" evidence="3">
    <location>
        <begin position="34"/>
        <end position="185"/>
    </location>
</feature>
<dbReference type="EMBL" id="BSRX01000017">
    <property type="protein sequence ID" value="GLW55210.1"/>
    <property type="molecule type" value="Genomic_DNA"/>
</dbReference>
<protein>
    <submittedName>
        <fullName evidence="4">Reductase</fullName>
    </submittedName>
</protein>